<keyword evidence="5" id="KW-0472">Membrane</keyword>
<evidence type="ECO:0000256" key="3">
    <source>
        <dbReference type="ARBA" id="ARBA00022544"/>
    </source>
</evidence>
<dbReference type="AlphaFoldDB" id="A0A1V4IJI8"/>
<dbReference type="GO" id="GO:0016020">
    <property type="term" value="C:membrane"/>
    <property type="evidence" value="ECO:0007669"/>
    <property type="project" value="UniProtKB-SubCell"/>
</dbReference>
<dbReference type="Pfam" id="PF25198">
    <property type="entry name" value="Spore_GerAC_N"/>
    <property type="match status" value="1"/>
</dbReference>
<dbReference type="PROSITE" id="PS51257">
    <property type="entry name" value="PROKAR_LIPOPROTEIN"/>
    <property type="match status" value="1"/>
</dbReference>
<protein>
    <submittedName>
        <fullName evidence="10">Spore germination protein A3</fullName>
    </submittedName>
</protein>
<keyword evidence="3" id="KW-0309">Germination</keyword>
<dbReference type="RefSeq" id="WP_079425800.1">
    <property type="nucleotide sequence ID" value="NZ_MZGV01000035.1"/>
</dbReference>
<comment type="subcellular location">
    <subcellularLocation>
        <location evidence="1">Membrane</location>
        <topology evidence="1">Lipid-anchor</topology>
    </subcellularLocation>
</comment>
<comment type="similarity">
    <text evidence="2">Belongs to the GerABKC lipoprotein family.</text>
</comment>
<dbReference type="NCBIfam" id="TIGR02887">
    <property type="entry name" value="spore_ger_x_C"/>
    <property type="match status" value="1"/>
</dbReference>
<dbReference type="InterPro" id="IPR057336">
    <property type="entry name" value="GerAC_N"/>
</dbReference>
<evidence type="ECO:0000256" key="4">
    <source>
        <dbReference type="ARBA" id="ARBA00022729"/>
    </source>
</evidence>
<name>A0A1V4IJI8_9CLOT</name>
<dbReference type="GO" id="GO:0009847">
    <property type="term" value="P:spore germination"/>
    <property type="evidence" value="ECO:0007669"/>
    <property type="project" value="InterPro"/>
</dbReference>
<feature type="domain" description="Spore germination protein N-terminal" evidence="9">
    <location>
        <begin position="22"/>
        <end position="193"/>
    </location>
</feature>
<comment type="caution">
    <text evidence="10">The sequence shown here is derived from an EMBL/GenBank/DDBJ whole genome shotgun (WGS) entry which is preliminary data.</text>
</comment>
<evidence type="ECO:0000256" key="2">
    <source>
        <dbReference type="ARBA" id="ARBA00007886"/>
    </source>
</evidence>
<dbReference type="Proteomes" id="UP000190080">
    <property type="component" value="Unassembled WGS sequence"/>
</dbReference>
<dbReference type="InterPro" id="IPR038501">
    <property type="entry name" value="Spore_GerAC_C_sf"/>
</dbReference>
<proteinExistence type="inferred from homology"/>
<evidence type="ECO:0000256" key="6">
    <source>
        <dbReference type="ARBA" id="ARBA00023139"/>
    </source>
</evidence>
<keyword evidence="6" id="KW-0564">Palmitate</keyword>
<dbReference type="InterPro" id="IPR046953">
    <property type="entry name" value="Spore_GerAC-like_C"/>
</dbReference>
<sequence length="371" mass="43218">MKKIIVILSCVPFIFLMSGCFNYRDINKQVYVTAFLVDIDETDNIVLYNESFKPYKSTSQGVETGVRLVSKGIGKTLFEAERDLNLSSSYKNNYTQNKAIIFSERAARKGLDKFIDFIDRDQELLIRPHVFVYLGDINDFFNLNIKEEEYIGMYLYNLIENVGASSRSVEINFNTLMEKMASKSKTTAITAITINQEAMEPKIQINGAAIIDNYKMVDYIDKRRSQRYSFLINEVKTGTMEVTNPYHDDQYVTLEILNANTKTRLYYRNNNILMEKHIKVKTSLAETQRSVYLNPKSAKIMEKSAENNLIFFCSDIFQKFITEKVDAFSIQDEFYRKYPHLPCKNIWYKTQLKIYADVVVEGSSDKTNWYK</sequence>
<accession>A0A1V4IJI8</accession>
<keyword evidence="11" id="KW-1185">Reference proteome</keyword>
<evidence type="ECO:0000256" key="7">
    <source>
        <dbReference type="ARBA" id="ARBA00023288"/>
    </source>
</evidence>
<evidence type="ECO:0000259" key="8">
    <source>
        <dbReference type="Pfam" id="PF05504"/>
    </source>
</evidence>
<dbReference type="PANTHER" id="PTHR35789">
    <property type="entry name" value="SPORE GERMINATION PROTEIN B3"/>
    <property type="match status" value="1"/>
</dbReference>
<evidence type="ECO:0000259" key="9">
    <source>
        <dbReference type="Pfam" id="PF25198"/>
    </source>
</evidence>
<dbReference type="PANTHER" id="PTHR35789:SF1">
    <property type="entry name" value="SPORE GERMINATION PROTEIN B3"/>
    <property type="match status" value="1"/>
</dbReference>
<evidence type="ECO:0000256" key="5">
    <source>
        <dbReference type="ARBA" id="ARBA00023136"/>
    </source>
</evidence>
<keyword evidence="7" id="KW-0449">Lipoprotein</keyword>
<dbReference type="Pfam" id="PF05504">
    <property type="entry name" value="Spore_GerAC"/>
    <property type="match status" value="1"/>
</dbReference>
<gene>
    <name evidence="10" type="primary">gerAC_2</name>
    <name evidence="10" type="ORF">CLORY_29570</name>
</gene>
<reference evidence="10 11" key="1">
    <citation type="submission" date="2017-03" db="EMBL/GenBank/DDBJ databases">
        <title>Genome sequence of Clostridium oryzae DSM 28571.</title>
        <authorList>
            <person name="Poehlein A."/>
            <person name="Daniel R."/>
        </authorList>
    </citation>
    <scope>NUCLEOTIDE SEQUENCE [LARGE SCALE GENOMIC DNA]</scope>
    <source>
        <strain evidence="10 11">DSM 28571</strain>
    </source>
</reference>
<feature type="domain" description="Spore germination GerAC-like C-terminal" evidence="8">
    <location>
        <begin position="206"/>
        <end position="360"/>
    </location>
</feature>
<organism evidence="10 11">
    <name type="scientific">Clostridium oryzae</name>
    <dbReference type="NCBI Taxonomy" id="1450648"/>
    <lineage>
        <taxon>Bacteria</taxon>
        <taxon>Bacillati</taxon>
        <taxon>Bacillota</taxon>
        <taxon>Clostridia</taxon>
        <taxon>Eubacteriales</taxon>
        <taxon>Clostridiaceae</taxon>
        <taxon>Clostridium</taxon>
    </lineage>
</organism>
<dbReference type="EMBL" id="MZGV01000035">
    <property type="protein sequence ID" value="OPJ60096.1"/>
    <property type="molecule type" value="Genomic_DNA"/>
</dbReference>
<evidence type="ECO:0000256" key="1">
    <source>
        <dbReference type="ARBA" id="ARBA00004635"/>
    </source>
</evidence>
<evidence type="ECO:0000313" key="11">
    <source>
        <dbReference type="Proteomes" id="UP000190080"/>
    </source>
</evidence>
<keyword evidence="4" id="KW-0732">Signal</keyword>
<dbReference type="OrthoDB" id="1880153at2"/>
<dbReference type="Gene3D" id="3.30.300.210">
    <property type="entry name" value="Nutrient germinant receptor protein C, domain 3"/>
    <property type="match status" value="1"/>
</dbReference>
<dbReference type="STRING" id="1450648.CLORY_29570"/>
<evidence type="ECO:0000313" key="10">
    <source>
        <dbReference type="EMBL" id="OPJ60096.1"/>
    </source>
</evidence>
<dbReference type="InterPro" id="IPR008844">
    <property type="entry name" value="Spore_GerAC-like"/>
</dbReference>